<dbReference type="Proteomes" id="UP001141950">
    <property type="component" value="Unassembled WGS sequence"/>
</dbReference>
<evidence type="ECO:0000313" key="2">
    <source>
        <dbReference type="Proteomes" id="UP001141950"/>
    </source>
</evidence>
<dbReference type="RefSeq" id="WP_257447561.1">
    <property type="nucleotide sequence ID" value="NZ_JANIPJ010000011.1"/>
</dbReference>
<accession>A0A9X2MNP5</accession>
<sequence length="104" mass="12486">MQPVKQMIQNYGLDVDDFETSPFEAIEMLHNRSAIQARLTELNDDDRETLRQHDETLYRNATRMYQHIAHVYDFDRSTKPLTEWWWHLDKVAVNYEKKPASTTE</sequence>
<proteinExistence type="predicted"/>
<comment type="caution">
    <text evidence="1">The sequence shown here is derived from an EMBL/GenBank/DDBJ whole genome shotgun (WGS) entry which is preliminary data.</text>
</comment>
<reference evidence="1" key="1">
    <citation type="submission" date="2022-08" db="EMBL/GenBank/DDBJ databases">
        <title>The genomic sequence of strain Paenibacillus sp. SCIV0701.</title>
        <authorList>
            <person name="Zhao H."/>
        </authorList>
    </citation>
    <scope>NUCLEOTIDE SEQUENCE</scope>
    <source>
        <strain evidence="1">SCIV0701</strain>
    </source>
</reference>
<protein>
    <submittedName>
        <fullName evidence="1">Uncharacterized protein</fullName>
    </submittedName>
</protein>
<organism evidence="1 2">
    <name type="scientific">Paenibacillus soyae</name>
    <dbReference type="NCBI Taxonomy" id="2969249"/>
    <lineage>
        <taxon>Bacteria</taxon>
        <taxon>Bacillati</taxon>
        <taxon>Bacillota</taxon>
        <taxon>Bacilli</taxon>
        <taxon>Bacillales</taxon>
        <taxon>Paenibacillaceae</taxon>
        <taxon>Paenibacillus</taxon>
    </lineage>
</organism>
<name>A0A9X2MNP5_9BACL</name>
<evidence type="ECO:0000313" key="1">
    <source>
        <dbReference type="EMBL" id="MCR2805318.1"/>
    </source>
</evidence>
<dbReference type="EMBL" id="JANIPJ010000011">
    <property type="protein sequence ID" value="MCR2805318.1"/>
    <property type="molecule type" value="Genomic_DNA"/>
</dbReference>
<keyword evidence="2" id="KW-1185">Reference proteome</keyword>
<gene>
    <name evidence="1" type="ORF">NQZ67_15635</name>
</gene>
<dbReference type="AlphaFoldDB" id="A0A9X2MNP5"/>